<gene>
    <name evidence="1" type="ORF">HanXRQr2_Chr09g0392231</name>
</gene>
<evidence type="ECO:0000313" key="2">
    <source>
        <dbReference type="Proteomes" id="UP000215914"/>
    </source>
</evidence>
<dbReference type="AlphaFoldDB" id="A0A9K3N8M3"/>
<organism evidence="1 2">
    <name type="scientific">Helianthus annuus</name>
    <name type="common">Common sunflower</name>
    <dbReference type="NCBI Taxonomy" id="4232"/>
    <lineage>
        <taxon>Eukaryota</taxon>
        <taxon>Viridiplantae</taxon>
        <taxon>Streptophyta</taxon>
        <taxon>Embryophyta</taxon>
        <taxon>Tracheophyta</taxon>
        <taxon>Spermatophyta</taxon>
        <taxon>Magnoliopsida</taxon>
        <taxon>eudicotyledons</taxon>
        <taxon>Gunneridae</taxon>
        <taxon>Pentapetalae</taxon>
        <taxon>asterids</taxon>
        <taxon>campanulids</taxon>
        <taxon>Asterales</taxon>
        <taxon>Asteraceae</taxon>
        <taxon>Asteroideae</taxon>
        <taxon>Heliantheae alliance</taxon>
        <taxon>Heliantheae</taxon>
        <taxon>Helianthus</taxon>
    </lineage>
</organism>
<keyword evidence="2" id="KW-1185">Reference proteome</keyword>
<accession>A0A9K3N8M3</accession>
<name>A0A9K3N8M3_HELAN</name>
<comment type="caution">
    <text evidence="1">The sequence shown here is derived from an EMBL/GenBank/DDBJ whole genome shotgun (WGS) entry which is preliminary data.</text>
</comment>
<dbReference type="Gramene" id="mRNA:HanXRQr2_Chr09g0392231">
    <property type="protein sequence ID" value="CDS:HanXRQr2_Chr09g0392231.1"/>
    <property type="gene ID" value="HanXRQr2_Chr09g0392231"/>
</dbReference>
<reference evidence="1" key="2">
    <citation type="submission" date="2020-06" db="EMBL/GenBank/DDBJ databases">
        <title>Helianthus annuus Genome sequencing and assembly Release 2.</title>
        <authorList>
            <person name="Gouzy J."/>
            <person name="Langlade N."/>
            <person name="Munos S."/>
        </authorList>
    </citation>
    <scope>NUCLEOTIDE SEQUENCE</scope>
    <source>
        <tissue evidence="1">Leaves</tissue>
    </source>
</reference>
<reference evidence="1" key="1">
    <citation type="journal article" date="2017" name="Nature">
        <title>The sunflower genome provides insights into oil metabolism, flowering and Asterid evolution.</title>
        <authorList>
            <person name="Badouin H."/>
            <person name="Gouzy J."/>
            <person name="Grassa C.J."/>
            <person name="Murat F."/>
            <person name="Staton S.E."/>
            <person name="Cottret L."/>
            <person name="Lelandais-Briere C."/>
            <person name="Owens G.L."/>
            <person name="Carrere S."/>
            <person name="Mayjonade B."/>
            <person name="Legrand L."/>
            <person name="Gill N."/>
            <person name="Kane N.C."/>
            <person name="Bowers J.E."/>
            <person name="Hubner S."/>
            <person name="Bellec A."/>
            <person name="Berard A."/>
            <person name="Berges H."/>
            <person name="Blanchet N."/>
            <person name="Boniface M.C."/>
            <person name="Brunel D."/>
            <person name="Catrice O."/>
            <person name="Chaidir N."/>
            <person name="Claudel C."/>
            <person name="Donnadieu C."/>
            <person name="Faraut T."/>
            <person name="Fievet G."/>
            <person name="Helmstetter N."/>
            <person name="King M."/>
            <person name="Knapp S.J."/>
            <person name="Lai Z."/>
            <person name="Le Paslier M.C."/>
            <person name="Lippi Y."/>
            <person name="Lorenzon L."/>
            <person name="Mandel J.R."/>
            <person name="Marage G."/>
            <person name="Marchand G."/>
            <person name="Marquand E."/>
            <person name="Bret-Mestries E."/>
            <person name="Morien E."/>
            <person name="Nambeesan S."/>
            <person name="Nguyen T."/>
            <person name="Pegot-Espagnet P."/>
            <person name="Pouilly N."/>
            <person name="Raftis F."/>
            <person name="Sallet E."/>
            <person name="Schiex T."/>
            <person name="Thomas J."/>
            <person name="Vandecasteele C."/>
            <person name="Vares D."/>
            <person name="Vear F."/>
            <person name="Vautrin S."/>
            <person name="Crespi M."/>
            <person name="Mangin B."/>
            <person name="Burke J.M."/>
            <person name="Salse J."/>
            <person name="Munos S."/>
            <person name="Vincourt P."/>
            <person name="Rieseberg L.H."/>
            <person name="Langlade N.B."/>
        </authorList>
    </citation>
    <scope>NUCLEOTIDE SEQUENCE</scope>
    <source>
        <tissue evidence="1">Leaves</tissue>
    </source>
</reference>
<protein>
    <submittedName>
        <fullName evidence="1">Uncharacterized protein</fullName>
    </submittedName>
</protein>
<dbReference type="EMBL" id="MNCJ02000324">
    <property type="protein sequence ID" value="KAF5791227.1"/>
    <property type="molecule type" value="Genomic_DNA"/>
</dbReference>
<sequence>MQSIFNIRSAYGLTLCLSGLTRFHHLSLSTQSLSLSLYLSLFHRIADTPTTSSTL</sequence>
<dbReference type="Proteomes" id="UP000215914">
    <property type="component" value="Unassembled WGS sequence"/>
</dbReference>
<proteinExistence type="predicted"/>
<evidence type="ECO:0000313" key="1">
    <source>
        <dbReference type="EMBL" id="KAF5791227.1"/>
    </source>
</evidence>